<dbReference type="PANTHER" id="PTHR24148">
    <property type="entry name" value="ANKYRIN REPEAT DOMAIN-CONTAINING PROTEIN 39 HOMOLOG-RELATED"/>
    <property type="match status" value="1"/>
</dbReference>
<accession>A0A6A6H440</accession>
<evidence type="ECO:0000259" key="1">
    <source>
        <dbReference type="Pfam" id="PF06985"/>
    </source>
</evidence>
<name>A0A6A6H440_VIRVR</name>
<gene>
    <name evidence="2" type="ORF">EV356DRAFT_248580</name>
</gene>
<evidence type="ECO:0000313" key="3">
    <source>
        <dbReference type="Proteomes" id="UP000800092"/>
    </source>
</evidence>
<sequence length="299" mass="34671">MLEYRYQPLDNAKRQIRLLDILPGSGLIKCNLRTQSLPTSTHGSYEALSYFWGTPSALKVITVDGFSFSITPNLHAALLRLRGSDSEGPRTMWIDAICIDQKNLLEKNTQIPLMRDIYSFCRRVVIWLGEHDVLTESALEGIEFMASRSRNGEQFNYYDWKKVRRGDRSQGLLRYVPLSGQVETLMSAATMTSFFSRPWFTRVWVVQELTLSPQAIVICGKFQIDWDRIVKADETSRTNFEHDLGTFKRFRTWPQNLSYDIFDRMMMAWQLNATDPRDKIYGLMGLEIMPPEENLIDVD</sequence>
<dbReference type="Proteomes" id="UP000800092">
    <property type="component" value="Unassembled WGS sequence"/>
</dbReference>
<feature type="domain" description="Heterokaryon incompatibility" evidence="1">
    <location>
        <begin position="45"/>
        <end position="208"/>
    </location>
</feature>
<evidence type="ECO:0000313" key="2">
    <source>
        <dbReference type="EMBL" id="KAF2232480.1"/>
    </source>
</evidence>
<dbReference type="Pfam" id="PF06985">
    <property type="entry name" value="HET"/>
    <property type="match status" value="1"/>
</dbReference>
<reference evidence="2" key="1">
    <citation type="journal article" date="2020" name="Stud. Mycol.">
        <title>101 Dothideomycetes genomes: a test case for predicting lifestyles and emergence of pathogens.</title>
        <authorList>
            <person name="Haridas S."/>
            <person name="Albert R."/>
            <person name="Binder M."/>
            <person name="Bloem J."/>
            <person name="Labutti K."/>
            <person name="Salamov A."/>
            <person name="Andreopoulos B."/>
            <person name="Baker S."/>
            <person name="Barry K."/>
            <person name="Bills G."/>
            <person name="Bluhm B."/>
            <person name="Cannon C."/>
            <person name="Castanera R."/>
            <person name="Culley D."/>
            <person name="Daum C."/>
            <person name="Ezra D."/>
            <person name="Gonzalez J."/>
            <person name="Henrissat B."/>
            <person name="Kuo A."/>
            <person name="Liang C."/>
            <person name="Lipzen A."/>
            <person name="Lutzoni F."/>
            <person name="Magnuson J."/>
            <person name="Mondo S."/>
            <person name="Nolan M."/>
            <person name="Ohm R."/>
            <person name="Pangilinan J."/>
            <person name="Park H.-J."/>
            <person name="Ramirez L."/>
            <person name="Alfaro M."/>
            <person name="Sun H."/>
            <person name="Tritt A."/>
            <person name="Yoshinaga Y."/>
            <person name="Zwiers L.-H."/>
            <person name="Turgeon B."/>
            <person name="Goodwin S."/>
            <person name="Spatafora J."/>
            <person name="Crous P."/>
            <person name="Grigoriev I."/>
        </authorList>
    </citation>
    <scope>NUCLEOTIDE SEQUENCE</scope>
    <source>
        <strain evidence="2">Tuck. ex Michener</strain>
    </source>
</reference>
<protein>
    <submittedName>
        <fullName evidence="2">HET-domain-containing protein</fullName>
    </submittedName>
</protein>
<organism evidence="2 3">
    <name type="scientific">Viridothelium virens</name>
    <name type="common">Speckled blister lichen</name>
    <name type="synonym">Trypethelium virens</name>
    <dbReference type="NCBI Taxonomy" id="1048519"/>
    <lineage>
        <taxon>Eukaryota</taxon>
        <taxon>Fungi</taxon>
        <taxon>Dikarya</taxon>
        <taxon>Ascomycota</taxon>
        <taxon>Pezizomycotina</taxon>
        <taxon>Dothideomycetes</taxon>
        <taxon>Dothideomycetes incertae sedis</taxon>
        <taxon>Trypetheliales</taxon>
        <taxon>Trypetheliaceae</taxon>
        <taxon>Viridothelium</taxon>
    </lineage>
</organism>
<dbReference type="PANTHER" id="PTHR24148:SF73">
    <property type="entry name" value="HET DOMAIN PROTEIN (AFU_ORTHOLOGUE AFUA_8G01020)"/>
    <property type="match status" value="1"/>
</dbReference>
<dbReference type="EMBL" id="ML991815">
    <property type="protein sequence ID" value="KAF2232480.1"/>
    <property type="molecule type" value="Genomic_DNA"/>
</dbReference>
<keyword evidence="3" id="KW-1185">Reference proteome</keyword>
<dbReference type="InterPro" id="IPR010730">
    <property type="entry name" value="HET"/>
</dbReference>
<dbReference type="OrthoDB" id="2157530at2759"/>
<proteinExistence type="predicted"/>
<dbReference type="AlphaFoldDB" id="A0A6A6H440"/>
<dbReference type="InterPro" id="IPR052895">
    <property type="entry name" value="HetReg/Transcr_Mod"/>
</dbReference>